<proteinExistence type="predicted"/>
<feature type="region of interest" description="Disordered" evidence="1">
    <location>
        <begin position="130"/>
        <end position="243"/>
    </location>
</feature>
<evidence type="ECO:0008006" key="5">
    <source>
        <dbReference type="Google" id="ProtNLM"/>
    </source>
</evidence>
<feature type="transmembrane region" description="Helical" evidence="2">
    <location>
        <begin position="57"/>
        <end position="84"/>
    </location>
</feature>
<protein>
    <recommendedName>
        <fullName evidence="5">LysM domain-containing protein</fullName>
    </recommendedName>
</protein>
<evidence type="ECO:0000313" key="3">
    <source>
        <dbReference type="EMBL" id="GAA3072111.1"/>
    </source>
</evidence>
<feature type="region of interest" description="Disordered" evidence="1">
    <location>
        <begin position="286"/>
        <end position="307"/>
    </location>
</feature>
<dbReference type="EMBL" id="BAAAVT010000017">
    <property type="protein sequence ID" value="GAA3072111.1"/>
    <property type="molecule type" value="Genomic_DNA"/>
</dbReference>
<reference evidence="4" key="1">
    <citation type="journal article" date="2019" name="Int. J. Syst. Evol. Microbiol.">
        <title>The Global Catalogue of Microorganisms (GCM) 10K type strain sequencing project: providing services to taxonomists for standard genome sequencing and annotation.</title>
        <authorList>
            <consortium name="The Broad Institute Genomics Platform"/>
            <consortium name="The Broad Institute Genome Sequencing Center for Infectious Disease"/>
            <person name="Wu L."/>
            <person name="Ma J."/>
        </authorList>
    </citation>
    <scope>NUCLEOTIDE SEQUENCE [LARGE SCALE GENOMIC DNA]</scope>
    <source>
        <strain evidence="4">JCM 14309</strain>
    </source>
</reference>
<dbReference type="CDD" id="cd00118">
    <property type="entry name" value="LysM"/>
    <property type="match status" value="1"/>
</dbReference>
<sequence length="307" mass="31910">MVLTLLTVALGPVLLISGAAILGVPLASMLTPQAPTIMMENLPRLDAGLRDVERVVGLGATAVGLLLSVASLIAVLATALLVALSRLGRGEGGRARALLERLSPGFMRRSLVVALTAQLAVGGAAVATHLHHQPADQTPVASAPQETGGPESGPIHDDARGSSDGQTPLDETRSAASDRQNAPGDSGDPGSGGDLMDDRPDAHTTEHETTQEEDVVSPLFTPDAPGPENDRHQGGETRERAAQEVTVRAGDTLWSITADHLGPQATEWEIAEAWPQWHEANREIIGEDPHSLLPGAVLTPPDDDGPA</sequence>
<dbReference type="Gene3D" id="3.10.350.10">
    <property type="entry name" value="LysM domain"/>
    <property type="match status" value="1"/>
</dbReference>
<feature type="compositionally biased region" description="Basic and acidic residues" evidence="1">
    <location>
        <begin position="228"/>
        <end position="242"/>
    </location>
</feature>
<feature type="compositionally biased region" description="Basic and acidic residues" evidence="1">
    <location>
        <begin position="196"/>
        <end position="210"/>
    </location>
</feature>
<evidence type="ECO:0000256" key="1">
    <source>
        <dbReference type="SAM" id="MobiDB-lite"/>
    </source>
</evidence>
<keyword evidence="2" id="KW-0472">Membrane</keyword>
<dbReference type="InterPro" id="IPR018392">
    <property type="entry name" value="LysM"/>
</dbReference>
<evidence type="ECO:0000313" key="4">
    <source>
        <dbReference type="Proteomes" id="UP001500236"/>
    </source>
</evidence>
<gene>
    <name evidence="3" type="ORF">GCM10010529_25280</name>
</gene>
<comment type="caution">
    <text evidence="3">The sequence shown here is derived from an EMBL/GenBank/DDBJ whole genome shotgun (WGS) entry which is preliminary data.</text>
</comment>
<keyword evidence="2" id="KW-1133">Transmembrane helix</keyword>
<keyword evidence="2" id="KW-0812">Transmembrane</keyword>
<dbReference type="Proteomes" id="UP001500236">
    <property type="component" value="Unassembled WGS sequence"/>
</dbReference>
<evidence type="ECO:0000256" key="2">
    <source>
        <dbReference type="SAM" id="Phobius"/>
    </source>
</evidence>
<feature type="transmembrane region" description="Helical" evidence="2">
    <location>
        <begin position="111"/>
        <end position="130"/>
    </location>
</feature>
<dbReference type="RefSeq" id="WP_344682671.1">
    <property type="nucleotide sequence ID" value="NZ_BAAAVT010000017.1"/>
</dbReference>
<accession>A0ABP6M3X9</accession>
<dbReference type="InterPro" id="IPR036779">
    <property type="entry name" value="LysM_dom_sf"/>
</dbReference>
<keyword evidence="4" id="KW-1185">Reference proteome</keyword>
<organism evidence="3 4">
    <name type="scientific">Nesterenkonia aethiopica</name>
    <dbReference type="NCBI Taxonomy" id="269144"/>
    <lineage>
        <taxon>Bacteria</taxon>
        <taxon>Bacillati</taxon>
        <taxon>Actinomycetota</taxon>
        <taxon>Actinomycetes</taxon>
        <taxon>Micrococcales</taxon>
        <taxon>Micrococcaceae</taxon>
        <taxon>Nesterenkonia</taxon>
    </lineage>
</organism>
<name>A0ABP6M3X9_9MICC</name>